<dbReference type="SUPFAM" id="SSF52540">
    <property type="entry name" value="P-loop containing nucleoside triphosphate hydrolases"/>
    <property type="match status" value="1"/>
</dbReference>
<dbReference type="RefSeq" id="WP_345250371.1">
    <property type="nucleotide sequence ID" value="NZ_BAABHD010000084.1"/>
</dbReference>
<keyword evidence="7" id="KW-1185">Reference proteome</keyword>
<dbReference type="Gene3D" id="2.130.10.10">
    <property type="entry name" value="YVTN repeat-like/Quinoprotein amine dehydrogenase"/>
    <property type="match status" value="3"/>
</dbReference>
<dbReference type="SMART" id="SM00320">
    <property type="entry name" value="WD40"/>
    <property type="match status" value="7"/>
</dbReference>
<dbReference type="InterPro" id="IPR049052">
    <property type="entry name" value="nSTAND1"/>
</dbReference>
<keyword evidence="4" id="KW-1133">Transmembrane helix</keyword>
<keyword evidence="1 3" id="KW-0853">WD repeat</keyword>
<evidence type="ECO:0000256" key="1">
    <source>
        <dbReference type="ARBA" id="ARBA00022574"/>
    </source>
</evidence>
<dbReference type="InterPro" id="IPR050505">
    <property type="entry name" value="WDR55/POC1"/>
</dbReference>
<dbReference type="PROSITE" id="PS50082">
    <property type="entry name" value="WD_REPEATS_2"/>
    <property type="match status" value="2"/>
</dbReference>
<feature type="domain" description="Novel STAND NTPase 1" evidence="5">
    <location>
        <begin position="10"/>
        <end position="391"/>
    </location>
</feature>
<name>A0ABP8NU05_9BACT</name>
<dbReference type="InterPro" id="IPR011047">
    <property type="entry name" value="Quinoprotein_ADH-like_sf"/>
</dbReference>
<dbReference type="Proteomes" id="UP001501175">
    <property type="component" value="Unassembled WGS sequence"/>
</dbReference>
<gene>
    <name evidence="6" type="ORF">GCM10023189_60840</name>
</gene>
<dbReference type="PROSITE" id="PS50294">
    <property type="entry name" value="WD_REPEATS_REGION"/>
    <property type="match status" value="1"/>
</dbReference>
<dbReference type="EMBL" id="BAABHD010000084">
    <property type="protein sequence ID" value="GAA4471047.1"/>
    <property type="molecule type" value="Genomic_DNA"/>
</dbReference>
<evidence type="ECO:0000256" key="3">
    <source>
        <dbReference type="PROSITE-ProRule" id="PRU00221"/>
    </source>
</evidence>
<dbReference type="PANTHER" id="PTHR44019:SF8">
    <property type="entry name" value="POC1 CENTRIOLAR PROTEIN HOMOLOG"/>
    <property type="match status" value="1"/>
</dbReference>
<dbReference type="SUPFAM" id="SSF50978">
    <property type="entry name" value="WD40 repeat-like"/>
    <property type="match status" value="1"/>
</dbReference>
<evidence type="ECO:0000256" key="4">
    <source>
        <dbReference type="SAM" id="Phobius"/>
    </source>
</evidence>
<protein>
    <submittedName>
        <fullName evidence="6">PQQ-binding-like beta-propeller repeat protein</fullName>
    </submittedName>
</protein>
<organism evidence="6 7">
    <name type="scientific">Nibrella saemangeumensis</name>
    <dbReference type="NCBI Taxonomy" id="1084526"/>
    <lineage>
        <taxon>Bacteria</taxon>
        <taxon>Pseudomonadati</taxon>
        <taxon>Bacteroidota</taxon>
        <taxon>Cytophagia</taxon>
        <taxon>Cytophagales</taxon>
        <taxon>Spirosomataceae</taxon>
        <taxon>Nibrella</taxon>
    </lineage>
</organism>
<evidence type="ECO:0000313" key="7">
    <source>
        <dbReference type="Proteomes" id="UP001501175"/>
    </source>
</evidence>
<accession>A0ABP8NU05</accession>
<evidence type="ECO:0000259" key="5">
    <source>
        <dbReference type="Pfam" id="PF20703"/>
    </source>
</evidence>
<evidence type="ECO:0000313" key="6">
    <source>
        <dbReference type="EMBL" id="GAA4471047.1"/>
    </source>
</evidence>
<dbReference type="SUPFAM" id="SSF50998">
    <property type="entry name" value="Quinoprotein alcohol dehydrogenase-like"/>
    <property type="match status" value="1"/>
</dbReference>
<sequence length="1158" mass="129454">MITHPPAESPFKFLDAYTAQDKDRFFGRDAEQKRLVELLFRSRLILVYGQSGTGKTSLVQCGLAKALSASDYFPILVRRRGHILTSLQTTLTGILDEDDTTDVVTSLDRLGLYAMRPVYLIFDQLEELFVSGSSDEQHQFFEVLRRIYQVSSGCKLLLVMREDYIAYLYPYEEILPELFDFRLRIEPMSERALQEVITGTCQQTDRIRLLDEKETVRQIIRNNQGAGHPFQLPYLQVYLDRLWRTAQATQPGETVVFDPVLVEQVGAIDDVLEQFLNEQLLAVSADLPMIDTPTVRRVLEAFVTYEGTRREHRIPSLAAETGLEPSLLSLLLSQLDRSRILSGDDGLYELAHDSLAKLIDRGRSAEQRQLNDIIRRLREAYSEFMEKGQAPDLLLPARRLSEIQLYPDAIHAELARLVPNSEAIWQYVSDSQKELHRRQRKEIKRLRTTIGIVSGLFLLALVAAFLAVREWEKSNVKSVVLQLTDMDPLSAQVMSIWAHEKEPTPTSAGALYNSFYNQRLFEAVLDKGPTRTAEFSPDGQFVVSVTDHHQIQVWDWQRQRIIDSLNLPEPVRSVSVAPLADPVVVVTESGGLWVWNRRNRQPVSIAKGFRVRGAGMSPDGTIIIAVTDDQVHRWVRRPTGWTDLGGIPARSAGFAPDGKTMLTLTADGIATLWNTATWQPLRRVMAGAGFESEAISPNARQVLLTTKDSKVYLLDALTGRQRLLAQAGPALGSGFAPDGQTLWTATEDSLHLWPASGTASLPSLKLLAPFRSISLSPDGQTILVMYQNNAGHLLNREGVRLDYLSHNSPVRAALFAADGKHILTTAEDGNAYVWGQNDRRFSKLETNGRPLNLERSRDGRQVLQVTNQGIVQTRTGAKPAWDSLTGRLPVRWATFLPDGQQILAISKQDGKTSQWHVRTKRITRTLAIPPARFIEISQNGGRLLSVLESGELWLGRPDGTGRQAVTIPSPVQTAHFSANGDAIVVTGENACYVLNRQGTITDSLVTQEPIRSAEFSPDGKAVVIATLQPKVYLWTPVTNAVVIMNDQAVVKTAIFCDGGRLVLTLTTRGNVTFWSTDGQAIARINESYTEVWPSPSGRQLLFQNRTHVLFAPDPGAIDSWYRQTFPTDEINKMTQEAAKKYSITTSLWQALMSNSKHQ</sequence>
<feature type="repeat" description="WD" evidence="3">
    <location>
        <begin position="803"/>
        <end position="834"/>
    </location>
</feature>
<reference evidence="7" key="1">
    <citation type="journal article" date="2019" name="Int. J. Syst. Evol. Microbiol.">
        <title>The Global Catalogue of Microorganisms (GCM) 10K type strain sequencing project: providing services to taxonomists for standard genome sequencing and annotation.</title>
        <authorList>
            <consortium name="The Broad Institute Genomics Platform"/>
            <consortium name="The Broad Institute Genome Sequencing Center for Infectious Disease"/>
            <person name="Wu L."/>
            <person name="Ma J."/>
        </authorList>
    </citation>
    <scope>NUCLEOTIDE SEQUENCE [LARGE SCALE GENOMIC DNA]</scope>
    <source>
        <strain evidence="7">JCM 17927</strain>
    </source>
</reference>
<dbReference type="Pfam" id="PF20703">
    <property type="entry name" value="nSTAND1"/>
    <property type="match status" value="1"/>
</dbReference>
<dbReference type="Gene3D" id="3.40.50.300">
    <property type="entry name" value="P-loop containing nucleotide triphosphate hydrolases"/>
    <property type="match status" value="1"/>
</dbReference>
<dbReference type="InterPro" id="IPR036322">
    <property type="entry name" value="WD40_repeat_dom_sf"/>
</dbReference>
<comment type="caution">
    <text evidence="6">The sequence shown here is derived from an EMBL/GenBank/DDBJ whole genome shotgun (WGS) entry which is preliminary data.</text>
</comment>
<keyword evidence="4" id="KW-0812">Transmembrane</keyword>
<dbReference type="InterPro" id="IPR015943">
    <property type="entry name" value="WD40/YVTN_repeat-like_dom_sf"/>
</dbReference>
<feature type="transmembrane region" description="Helical" evidence="4">
    <location>
        <begin position="446"/>
        <end position="468"/>
    </location>
</feature>
<keyword evidence="4" id="KW-0472">Membrane</keyword>
<keyword evidence="2" id="KW-0677">Repeat</keyword>
<dbReference type="Pfam" id="PF00400">
    <property type="entry name" value="WD40"/>
    <property type="match status" value="2"/>
</dbReference>
<dbReference type="PANTHER" id="PTHR44019">
    <property type="entry name" value="WD REPEAT-CONTAINING PROTEIN 55"/>
    <property type="match status" value="1"/>
</dbReference>
<feature type="repeat" description="WD" evidence="3">
    <location>
        <begin position="535"/>
        <end position="564"/>
    </location>
</feature>
<dbReference type="InterPro" id="IPR027417">
    <property type="entry name" value="P-loop_NTPase"/>
</dbReference>
<dbReference type="InterPro" id="IPR001680">
    <property type="entry name" value="WD40_rpt"/>
</dbReference>
<evidence type="ECO:0000256" key="2">
    <source>
        <dbReference type="ARBA" id="ARBA00022737"/>
    </source>
</evidence>
<proteinExistence type="predicted"/>